<name>A0ACB8F0W8_9SAUR</name>
<reference evidence="1" key="1">
    <citation type="submission" date="2021-08" db="EMBL/GenBank/DDBJ databases">
        <title>The first chromosome-level gecko genome reveals the dynamic sex chromosomes of Neotropical dwarf geckos (Sphaerodactylidae: Sphaerodactylus).</title>
        <authorList>
            <person name="Pinto B.J."/>
            <person name="Keating S.E."/>
            <person name="Gamble T."/>
        </authorList>
    </citation>
    <scope>NUCLEOTIDE SEQUENCE</scope>
    <source>
        <strain evidence="1">TG3544</strain>
    </source>
</reference>
<dbReference type="EMBL" id="CM037618">
    <property type="protein sequence ID" value="KAH7998813.1"/>
    <property type="molecule type" value="Genomic_DNA"/>
</dbReference>
<accession>A0ACB8F0W8</accession>
<keyword evidence="2" id="KW-1185">Reference proteome</keyword>
<proteinExistence type="predicted"/>
<evidence type="ECO:0000313" key="2">
    <source>
        <dbReference type="Proteomes" id="UP000827872"/>
    </source>
</evidence>
<organism evidence="1 2">
    <name type="scientific">Sphaerodactylus townsendi</name>
    <dbReference type="NCBI Taxonomy" id="933632"/>
    <lineage>
        <taxon>Eukaryota</taxon>
        <taxon>Metazoa</taxon>
        <taxon>Chordata</taxon>
        <taxon>Craniata</taxon>
        <taxon>Vertebrata</taxon>
        <taxon>Euteleostomi</taxon>
        <taxon>Lepidosauria</taxon>
        <taxon>Squamata</taxon>
        <taxon>Bifurcata</taxon>
        <taxon>Gekkota</taxon>
        <taxon>Sphaerodactylidae</taxon>
        <taxon>Sphaerodactylus</taxon>
    </lineage>
</organism>
<protein>
    <submittedName>
        <fullName evidence="1">Uncharacterized protein</fullName>
    </submittedName>
</protein>
<gene>
    <name evidence="1" type="ORF">K3G42_001009</name>
</gene>
<dbReference type="Proteomes" id="UP000827872">
    <property type="component" value="Linkage Group LG05"/>
</dbReference>
<evidence type="ECO:0000313" key="1">
    <source>
        <dbReference type="EMBL" id="KAH7998813.1"/>
    </source>
</evidence>
<sequence>MRAAGWICWLHPCSTLVCQVTRWAWLELTFSRWLEILASDAGLLAGPVRSGLHQFRPFRGSSSPYASGWRDVRTTWQQLANTAVFLCSLLGTGESYLEKAERLYSQMCLTREKTLMGDQEQLKMQVTELEEEVGTLRKINKSLFDFSSRIITKPGKQ</sequence>
<comment type="caution">
    <text evidence="1">The sequence shown here is derived from an EMBL/GenBank/DDBJ whole genome shotgun (WGS) entry which is preliminary data.</text>
</comment>